<dbReference type="PANTHER" id="PTHR42663:SF12">
    <property type="entry name" value="ATP-BINDING PROTEIN PHNP"/>
    <property type="match status" value="1"/>
</dbReference>
<dbReference type="InterPro" id="IPR001279">
    <property type="entry name" value="Metallo-B-lactamas"/>
</dbReference>
<sequence>MKVTLLGTGDAIGTPVVGCNCPACIDGKNGGRSRRYRFSVMVESQGGKRVLIDTGPDLKWQMLENDFSHVDGVIWTHGHYDHYAGFVEFHRIQRKVDVYGLTQTLDYILDYLYFLKPVRHDVSMYESFYIGDLEFTLFEVNHPPMKNVAGVMICEGTRKVVITGDTCKDIPHRSMSLIRNADLLIADAIVPSGFNVTKHMNSQQALRFAQDTGAKDVVLIHLSHYFRPHDEEAENLPLGYDGMEIEVL</sequence>
<dbReference type="InterPro" id="IPR036866">
    <property type="entry name" value="RibonucZ/Hydroxyglut_hydro"/>
</dbReference>
<dbReference type="CDD" id="cd16279">
    <property type="entry name" value="metallo-hydrolase-like_MBL-fold"/>
    <property type="match status" value="1"/>
</dbReference>
<keyword evidence="3" id="KW-1185">Reference proteome</keyword>
<name>F7XN89_METZD</name>
<dbReference type="STRING" id="679901.Mzhil_0167"/>
<feature type="domain" description="Metallo-beta-lactamase" evidence="1">
    <location>
        <begin position="36"/>
        <end position="221"/>
    </location>
</feature>
<proteinExistence type="predicted"/>
<dbReference type="OrthoDB" id="53037at2157"/>
<dbReference type="Gene3D" id="3.60.15.10">
    <property type="entry name" value="Ribonuclease Z/Hydroxyacylglutathione hydrolase-like"/>
    <property type="match status" value="1"/>
</dbReference>
<dbReference type="KEGG" id="mzh:Mzhil_0167"/>
<dbReference type="GeneID" id="10821764"/>
<evidence type="ECO:0000313" key="3">
    <source>
        <dbReference type="Proteomes" id="UP000006622"/>
    </source>
</evidence>
<evidence type="ECO:0000259" key="1">
    <source>
        <dbReference type="SMART" id="SM00849"/>
    </source>
</evidence>
<dbReference type="PANTHER" id="PTHR42663">
    <property type="entry name" value="HYDROLASE C777.06C-RELATED-RELATED"/>
    <property type="match status" value="1"/>
</dbReference>
<dbReference type="Pfam" id="PF12706">
    <property type="entry name" value="Lactamase_B_2"/>
    <property type="match status" value="1"/>
</dbReference>
<dbReference type="RefSeq" id="WP_013897486.1">
    <property type="nucleotide sequence ID" value="NC_015676.1"/>
</dbReference>
<accession>F7XN89</accession>
<dbReference type="AlphaFoldDB" id="F7XN89"/>
<reference evidence="2 3" key="1">
    <citation type="submission" date="2010-07" db="EMBL/GenBank/DDBJ databases">
        <title>The complete genome of Methanosalsum zhilinae DSM 4017.</title>
        <authorList>
            <consortium name="US DOE Joint Genome Institute (JGI-PGF)"/>
            <person name="Lucas S."/>
            <person name="Copeland A."/>
            <person name="Lapidus A."/>
            <person name="Glavina del Rio T."/>
            <person name="Dalin E."/>
            <person name="Tice H."/>
            <person name="Bruce D."/>
            <person name="Goodwin L."/>
            <person name="Pitluck S."/>
            <person name="Kyrpides N."/>
            <person name="Mavromatis K."/>
            <person name="Ovchinnikova G."/>
            <person name="Daligault H."/>
            <person name="Detter J.C."/>
            <person name="Han C."/>
            <person name="Tapia R."/>
            <person name="Larimer F."/>
            <person name="Land M."/>
            <person name="Hauser L."/>
            <person name="Markowitz V."/>
            <person name="Cheng J.-F."/>
            <person name="Hugenholtz P."/>
            <person name="Woyke T."/>
            <person name="Wu D."/>
            <person name="Spring S."/>
            <person name="Schueler E."/>
            <person name="Brambilla E."/>
            <person name="Klenk H.-P."/>
            <person name="Eisen J.A."/>
        </authorList>
    </citation>
    <scope>NUCLEOTIDE SEQUENCE [LARGE SCALE GENOMIC DNA]</scope>
    <source>
        <strain evidence="3">DSM 4017 / NBRC 107636 / OCM 62 / WeN5</strain>
    </source>
</reference>
<dbReference type="HOGENOM" id="CLU_044538_2_0_2"/>
<dbReference type="SUPFAM" id="SSF56281">
    <property type="entry name" value="Metallo-hydrolase/oxidoreductase"/>
    <property type="match status" value="1"/>
</dbReference>
<dbReference type="EMBL" id="CP002101">
    <property type="protein sequence ID" value="AEH60047.1"/>
    <property type="molecule type" value="Genomic_DNA"/>
</dbReference>
<evidence type="ECO:0000313" key="2">
    <source>
        <dbReference type="EMBL" id="AEH60047.1"/>
    </source>
</evidence>
<dbReference type="SMART" id="SM00849">
    <property type="entry name" value="Lactamase_B"/>
    <property type="match status" value="1"/>
</dbReference>
<gene>
    <name evidence="2" type="ordered locus">Mzhil_0167</name>
</gene>
<dbReference type="Proteomes" id="UP000006622">
    <property type="component" value="Chromosome"/>
</dbReference>
<organism evidence="2 3">
    <name type="scientific">Methanosalsum zhilinae (strain DSM 4017 / NBRC 107636 / OCM 62 / WeN5)</name>
    <name type="common">Methanohalophilus zhilinae</name>
    <dbReference type="NCBI Taxonomy" id="679901"/>
    <lineage>
        <taxon>Archaea</taxon>
        <taxon>Methanobacteriati</taxon>
        <taxon>Methanobacteriota</taxon>
        <taxon>Stenosarchaea group</taxon>
        <taxon>Methanomicrobia</taxon>
        <taxon>Methanosarcinales</taxon>
        <taxon>Methanosarcinaceae</taxon>
        <taxon>Methanosalsum</taxon>
    </lineage>
</organism>
<protein>
    <submittedName>
        <fullName evidence="2">Beta-lactamase-like protein</fullName>
    </submittedName>
</protein>